<dbReference type="NCBIfam" id="TIGR01726">
    <property type="entry name" value="HEQRo_perm_3TM"/>
    <property type="match status" value="1"/>
</dbReference>
<gene>
    <name evidence="12" type="ORF">P0082_11145</name>
</gene>
<evidence type="ECO:0000256" key="5">
    <source>
        <dbReference type="ARBA" id="ARBA00022475"/>
    </source>
</evidence>
<comment type="subcellular location">
    <subcellularLocation>
        <location evidence="2">Cell inner membrane</location>
        <topology evidence="2">Multi-pass membrane protein</topology>
    </subcellularLocation>
    <subcellularLocation>
        <location evidence="10">Cell membrane</location>
        <topology evidence="10">Multi-pass membrane protein</topology>
    </subcellularLocation>
</comment>
<keyword evidence="7" id="KW-0029">Amino-acid transport</keyword>
<evidence type="ECO:0000256" key="3">
    <source>
        <dbReference type="ARBA" id="ARBA00010072"/>
    </source>
</evidence>
<keyword evidence="13" id="KW-1185">Reference proteome</keyword>
<evidence type="ECO:0000256" key="2">
    <source>
        <dbReference type="ARBA" id="ARBA00004429"/>
    </source>
</evidence>
<dbReference type="Gene3D" id="1.10.3720.10">
    <property type="entry name" value="MetI-like"/>
    <property type="match status" value="1"/>
</dbReference>
<feature type="transmembrane region" description="Helical" evidence="10">
    <location>
        <begin position="113"/>
        <end position="133"/>
    </location>
</feature>
<evidence type="ECO:0000256" key="6">
    <source>
        <dbReference type="ARBA" id="ARBA00022692"/>
    </source>
</evidence>
<dbReference type="Pfam" id="PF00528">
    <property type="entry name" value="BPD_transp_1"/>
    <property type="match status" value="1"/>
</dbReference>
<dbReference type="Proteomes" id="UP001228690">
    <property type="component" value="Chromosome"/>
</dbReference>
<evidence type="ECO:0000256" key="1">
    <source>
        <dbReference type="ARBA" id="ARBA00003159"/>
    </source>
</evidence>
<dbReference type="RefSeq" id="WP_326927212.1">
    <property type="nucleotide sequence ID" value="NZ_CP123443.1"/>
</dbReference>
<dbReference type="EMBL" id="CP123443">
    <property type="protein sequence ID" value="WGK69024.1"/>
    <property type="molecule type" value="Genomic_DNA"/>
</dbReference>
<dbReference type="InterPro" id="IPR000515">
    <property type="entry name" value="MetI-like"/>
</dbReference>
<reference evidence="12 13" key="1">
    <citation type="submission" date="2023-04" db="EMBL/GenBank/DDBJ databases">
        <title>Spirochaete genome identified in red abalone sample constitutes a novel genus.</title>
        <authorList>
            <person name="Sharma S.P."/>
            <person name="Purcell C.M."/>
            <person name="Hyde J.R."/>
            <person name="Severin A.J."/>
        </authorList>
    </citation>
    <scope>NUCLEOTIDE SEQUENCE [LARGE SCALE GENOMIC DNA]</scope>
    <source>
        <strain evidence="12 13">SP-2023</strain>
    </source>
</reference>
<dbReference type="PROSITE" id="PS50928">
    <property type="entry name" value="ABC_TM1"/>
    <property type="match status" value="1"/>
</dbReference>
<evidence type="ECO:0000313" key="13">
    <source>
        <dbReference type="Proteomes" id="UP001228690"/>
    </source>
</evidence>
<dbReference type="PANTHER" id="PTHR30614:SF20">
    <property type="entry name" value="GLUTAMINE TRANSPORT SYSTEM PERMEASE PROTEIN GLNP"/>
    <property type="match status" value="1"/>
</dbReference>
<dbReference type="CDD" id="cd06261">
    <property type="entry name" value="TM_PBP2"/>
    <property type="match status" value="1"/>
</dbReference>
<keyword evidence="5" id="KW-1003">Cell membrane</keyword>
<keyword evidence="8 10" id="KW-1133">Transmembrane helix</keyword>
<keyword evidence="4 10" id="KW-0813">Transport</keyword>
<comment type="similarity">
    <text evidence="3">Belongs to the binding-protein-dependent transport system permease family. HisMQ subfamily.</text>
</comment>
<dbReference type="InterPro" id="IPR035906">
    <property type="entry name" value="MetI-like_sf"/>
</dbReference>
<accession>A0ABY8MJM8</accession>
<dbReference type="InterPro" id="IPR043429">
    <property type="entry name" value="ArtM/GltK/GlnP/TcyL/YhdX-like"/>
</dbReference>
<name>A0ABY8MJM8_9SPIO</name>
<evidence type="ECO:0000256" key="7">
    <source>
        <dbReference type="ARBA" id="ARBA00022970"/>
    </source>
</evidence>
<feature type="transmembrane region" description="Helical" evidence="10">
    <location>
        <begin position="71"/>
        <end position="92"/>
    </location>
</feature>
<keyword evidence="6 10" id="KW-0812">Transmembrane</keyword>
<sequence>MVWERSRPALSFLLELVLVIGIFLCFSSLAVSRLPIAIQWQRIPGYFVTWSGTEGWLTGPFFQGLKQTLRLSATALGLTLLIGYFTALLRISRVPSARLLAQFYIQIVRNTPLLVQLYVSYFLLSPLLGLTSFQTALLVLSLFEGAYTAEIIRNAIENIPPGQSRAAHALGLSTMQVKLLVVHPQALRNALPILANQGVSLIKDSALASAIGVFELSRSAQSIQEKTFLPFEPWLGVCAIYFIITFSLSMLIKSLERRTSQGRN</sequence>
<evidence type="ECO:0000256" key="4">
    <source>
        <dbReference type="ARBA" id="ARBA00022448"/>
    </source>
</evidence>
<dbReference type="PANTHER" id="PTHR30614">
    <property type="entry name" value="MEMBRANE COMPONENT OF AMINO ACID ABC TRANSPORTER"/>
    <property type="match status" value="1"/>
</dbReference>
<feature type="domain" description="ABC transmembrane type-1" evidence="11">
    <location>
        <begin position="65"/>
        <end position="252"/>
    </location>
</feature>
<organism evidence="12 13">
    <name type="scientific">Candidatus Haliotispira prima</name>
    <dbReference type="NCBI Taxonomy" id="3034016"/>
    <lineage>
        <taxon>Bacteria</taxon>
        <taxon>Pseudomonadati</taxon>
        <taxon>Spirochaetota</taxon>
        <taxon>Spirochaetia</taxon>
        <taxon>Spirochaetales</taxon>
        <taxon>Spirochaetaceae</taxon>
        <taxon>Candidatus Haliotispira</taxon>
    </lineage>
</organism>
<dbReference type="InterPro" id="IPR010065">
    <property type="entry name" value="AA_ABC_transptr_permease_3TM"/>
</dbReference>
<comment type="function">
    <text evidence="1">Part of the binding-protein-dependent transport system for glutamine; probably responsible for the translocation of the substrate across the membrane.</text>
</comment>
<keyword evidence="9 10" id="KW-0472">Membrane</keyword>
<evidence type="ECO:0000256" key="8">
    <source>
        <dbReference type="ARBA" id="ARBA00022989"/>
    </source>
</evidence>
<evidence type="ECO:0000256" key="10">
    <source>
        <dbReference type="RuleBase" id="RU363032"/>
    </source>
</evidence>
<dbReference type="SUPFAM" id="SSF161098">
    <property type="entry name" value="MetI-like"/>
    <property type="match status" value="1"/>
</dbReference>
<proteinExistence type="inferred from homology"/>
<evidence type="ECO:0000256" key="9">
    <source>
        <dbReference type="ARBA" id="ARBA00023136"/>
    </source>
</evidence>
<protein>
    <submittedName>
        <fullName evidence="12">Amino acid ABC transporter permease</fullName>
    </submittedName>
</protein>
<evidence type="ECO:0000313" key="12">
    <source>
        <dbReference type="EMBL" id="WGK69024.1"/>
    </source>
</evidence>
<feature type="transmembrane region" description="Helical" evidence="10">
    <location>
        <begin position="12"/>
        <end position="31"/>
    </location>
</feature>
<evidence type="ECO:0000259" key="11">
    <source>
        <dbReference type="PROSITE" id="PS50928"/>
    </source>
</evidence>
<feature type="transmembrane region" description="Helical" evidence="10">
    <location>
        <begin position="234"/>
        <end position="252"/>
    </location>
</feature>